<dbReference type="InterPro" id="IPR010432">
    <property type="entry name" value="RDD"/>
</dbReference>
<evidence type="ECO:0000256" key="3">
    <source>
        <dbReference type="ARBA" id="ARBA00022989"/>
    </source>
</evidence>
<accession>A0A1B3SJF4</accession>
<keyword evidence="3 5" id="KW-1133">Transmembrane helix</keyword>
<dbReference type="Pfam" id="PF06271">
    <property type="entry name" value="RDD"/>
    <property type="match status" value="1"/>
</dbReference>
<dbReference type="GO" id="GO:0016020">
    <property type="term" value="C:membrane"/>
    <property type="evidence" value="ECO:0007669"/>
    <property type="project" value="UniProtKB-SubCell"/>
</dbReference>
<dbReference type="EMBL" id="CP017015">
    <property type="protein sequence ID" value="AOG60059.1"/>
    <property type="molecule type" value="Genomic_DNA"/>
</dbReference>
<dbReference type="KEGG" id="shj:SHELI_v1c01040"/>
<evidence type="ECO:0000256" key="5">
    <source>
        <dbReference type="SAM" id="Phobius"/>
    </source>
</evidence>
<evidence type="ECO:0000256" key="2">
    <source>
        <dbReference type="ARBA" id="ARBA00022692"/>
    </source>
</evidence>
<feature type="transmembrane region" description="Helical" evidence="5">
    <location>
        <begin position="112"/>
        <end position="136"/>
    </location>
</feature>
<evidence type="ECO:0000259" key="6">
    <source>
        <dbReference type="Pfam" id="PF06271"/>
    </source>
</evidence>
<dbReference type="RefSeq" id="WP_069115839.1">
    <property type="nucleotide sequence ID" value="NZ_CP017015.1"/>
</dbReference>
<keyword evidence="2 5" id="KW-0812">Transmembrane</keyword>
<evidence type="ECO:0000313" key="7">
    <source>
        <dbReference type="EMBL" id="AOG60059.1"/>
    </source>
</evidence>
<proteinExistence type="predicted"/>
<evidence type="ECO:0000313" key="8">
    <source>
        <dbReference type="Proteomes" id="UP000094378"/>
    </source>
</evidence>
<dbReference type="OrthoDB" id="392036at2"/>
<dbReference type="Proteomes" id="UP000094378">
    <property type="component" value="Chromosome"/>
</dbReference>
<protein>
    <recommendedName>
        <fullName evidence="6">RDD domain-containing protein</fullName>
    </recommendedName>
</protein>
<feature type="transmembrane region" description="Helical" evidence="5">
    <location>
        <begin position="156"/>
        <end position="174"/>
    </location>
</feature>
<gene>
    <name evidence="7" type="ORF">SHELI_v1c01040</name>
</gene>
<evidence type="ECO:0000256" key="4">
    <source>
        <dbReference type="ARBA" id="ARBA00023136"/>
    </source>
</evidence>
<feature type="transmembrane region" description="Helical" evidence="5">
    <location>
        <begin position="29"/>
        <end position="50"/>
    </location>
</feature>
<feature type="transmembrane region" description="Helical" evidence="5">
    <location>
        <begin position="56"/>
        <end position="80"/>
    </location>
</feature>
<keyword evidence="4 5" id="KW-0472">Membrane</keyword>
<sequence length="234" mass="27791">MSNLKINNNNDKVVEEILELKTPHLGRVFFARLFDLLFCSIPTIFLFFFYPSRDWSSAFVSVAVNLLVLFFYLVVLSFILKGNSFGKLIFNLRIKKSDEKKLLFRDVFYREIYYVFIPTFIQIFFQIIIILVFQKVTNEGKRDEDAENLIILLQNLSYLFYFCWYLYICITIVLQKNHLSSIDIKRNTIILHKLKTIKINKKIEEPNESHIHLDKNRPGIVDLNDLVLEDEDDD</sequence>
<organism evidence="7 8">
    <name type="scientific">Spiroplasma helicoides</name>
    <dbReference type="NCBI Taxonomy" id="216938"/>
    <lineage>
        <taxon>Bacteria</taxon>
        <taxon>Bacillati</taxon>
        <taxon>Mycoplasmatota</taxon>
        <taxon>Mollicutes</taxon>
        <taxon>Entomoplasmatales</taxon>
        <taxon>Spiroplasmataceae</taxon>
        <taxon>Spiroplasma</taxon>
    </lineage>
</organism>
<name>A0A1B3SJF4_9MOLU</name>
<reference evidence="7 8" key="1">
    <citation type="submission" date="2016-08" db="EMBL/GenBank/DDBJ databases">
        <title>Complete genome sequence of Spiroplasma helicoides TABS-2 (DSM 22551).</title>
        <authorList>
            <person name="Shen W.-Y."/>
            <person name="Lo W.-S."/>
            <person name="Lai Y.-C."/>
            <person name="Kuo C.-H."/>
        </authorList>
    </citation>
    <scope>NUCLEOTIDE SEQUENCE [LARGE SCALE GENOMIC DNA]</scope>
    <source>
        <strain evidence="7 8">TABS-2</strain>
    </source>
</reference>
<feature type="domain" description="RDD" evidence="6">
    <location>
        <begin position="23"/>
        <end position="142"/>
    </location>
</feature>
<dbReference type="STRING" id="216938.SHELI_v1c01040"/>
<dbReference type="AlphaFoldDB" id="A0A1B3SJF4"/>
<comment type="subcellular location">
    <subcellularLocation>
        <location evidence="1">Membrane</location>
        <topology evidence="1">Multi-pass membrane protein</topology>
    </subcellularLocation>
</comment>
<keyword evidence="8" id="KW-1185">Reference proteome</keyword>
<evidence type="ECO:0000256" key="1">
    <source>
        <dbReference type="ARBA" id="ARBA00004141"/>
    </source>
</evidence>